<name>A0A8B3F1Y1_LACLL</name>
<sequence>MNFISVYLSATSWALCSFEFIRHPPFYSTKQIPQISAHSYYTKENTKIHTQKGASMAEKKTYEPLDELLDSSGMKYKVIAKKINVPYTTFYKWRINPSRIDAVSAANIAEVIGVDLTDVIFVLKNFNQKLDKLAS</sequence>
<dbReference type="EMBL" id="RBVM01000001">
    <property type="protein sequence ID" value="RKO37264.1"/>
    <property type="molecule type" value="Genomic_DNA"/>
</dbReference>
<gene>
    <name evidence="1" type="ORF">D8K17_02630</name>
</gene>
<accession>A0A8B3F1Y1</accession>
<protein>
    <submittedName>
        <fullName evidence="1">Transcriptional regulator</fullName>
    </submittedName>
</protein>
<dbReference type="InterPro" id="IPR001387">
    <property type="entry name" value="Cro/C1-type_HTH"/>
</dbReference>
<comment type="caution">
    <text evidence="1">The sequence shown here is derived from an EMBL/GenBank/DDBJ whole genome shotgun (WGS) entry which is preliminary data.</text>
</comment>
<evidence type="ECO:0000313" key="1">
    <source>
        <dbReference type="EMBL" id="RKO37264.1"/>
    </source>
</evidence>
<dbReference type="CDD" id="cd00093">
    <property type="entry name" value="HTH_XRE"/>
    <property type="match status" value="1"/>
</dbReference>
<reference evidence="1" key="1">
    <citation type="submission" date="2018-10" db="EMBL/GenBank/DDBJ databases">
        <title>Chromosomal inversion in Lactococcus lactis subsp. lactis bv. diacetylactis S50.</title>
        <authorList>
            <person name="Kojic M."/>
            <person name="Jovcic B."/>
        </authorList>
    </citation>
    <scope>NUCLEOTIDE SEQUENCE</scope>
    <source>
        <strain evidence="1">S50</strain>
    </source>
</reference>
<dbReference type="AlphaFoldDB" id="A0A8B3F1Y1"/>
<proteinExistence type="predicted"/>
<organism evidence="1">
    <name type="scientific">Lactococcus lactis subsp. lactis bv. diacetylactis</name>
    <dbReference type="NCBI Taxonomy" id="44688"/>
    <lineage>
        <taxon>Bacteria</taxon>
        <taxon>Bacillati</taxon>
        <taxon>Bacillota</taxon>
        <taxon>Bacilli</taxon>
        <taxon>Lactobacillales</taxon>
        <taxon>Streptococcaceae</taxon>
        <taxon>Lactococcus</taxon>
    </lineage>
</organism>